<feature type="transmembrane region" description="Helical" evidence="1">
    <location>
        <begin position="474"/>
        <end position="494"/>
    </location>
</feature>
<dbReference type="EMBL" id="LAVV01000899">
    <property type="protein sequence ID" value="KNZ63953.1"/>
    <property type="molecule type" value="Genomic_DNA"/>
</dbReference>
<reference evidence="2 3" key="1">
    <citation type="submission" date="2015-08" db="EMBL/GenBank/DDBJ databases">
        <title>Next Generation Sequencing and Analysis of the Genome of Puccinia sorghi L Schw, the Causal Agent of Maize Common Rust.</title>
        <authorList>
            <person name="Rochi L."/>
            <person name="Burguener G."/>
            <person name="Darino M."/>
            <person name="Turjanski A."/>
            <person name="Kreff E."/>
            <person name="Dieguez M.J."/>
            <person name="Sacco F."/>
        </authorList>
    </citation>
    <scope>NUCLEOTIDE SEQUENCE [LARGE SCALE GENOMIC DNA]</scope>
    <source>
        <strain evidence="2 3">RO10H11247</strain>
    </source>
</reference>
<sequence length="629" mass="73171">MHRIDDGKGKLGFLEWCAQKQGAGSILSMYLNMCTLRDVALTFSNFSLWSIIIIMYYFEDGVIAMVRLILHARLSLTPRISLSKAHLQTMMYSESISREVHGDASSETFNWNGKQGDYYIHTPSVMTSQVIRAQGPKGIIQWLIIKNHHSINLINLLTSQWLVNDTFHPRSHHCKKKKNLLNCLQLTCRNHCADCTVTVPKHLHVLQTGGVWMSAWLEQAACLQFTAHILHKKKIINNLSRLINLKKYVLVFGFPVIYNHELSIFILKTKWLFFMISHCTVIVPLKRPLLNMSFKLLFLLARTYNTKSSSRRRNICVYHQNAEQRFRFIQHDQQREELWNYAMDDFSEGKKCPVKAENNDTFQNKKVGFYEITQQSPRDVEQESHLLTVLNLGVLHNLQLPQDLLNPPVHLTRDPSFSSLKTISHPLPLFSLSHEYVLFSFQTIIKKQHIFISVNSFHSNLNSLPSMIKLQYQFIFCFLIPLLKGIDTFIIIIIQQPRILFARLAGYNRSDLNERKSRKKMSQVKLKQMSQTSTILQNKKTHLRFDRRIVLLLAKEAFCGHEVETRNSSGIPYTHATGSHMRGLRLISFGRVEWVFLGWYPMVLELIKKNRQTIMRSKISYYQFSRGAC</sequence>
<evidence type="ECO:0000256" key="1">
    <source>
        <dbReference type="SAM" id="Phobius"/>
    </source>
</evidence>
<keyword evidence="1" id="KW-1133">Transmembrane helix</keyword>
<gene>
    <name evidence="2" type="ORF">VP01_1080g7</name>
</gene>
<dbReference type="Proteomes" id="UP000037035">
    <property type="component" value="Unassembled WGS sequence"/>
</dbReference>
<dbReference type="VEuPathDB" id="FungiDB:VP01_1080g7"/>
<keyword evidence="1" id="KW-0812">Transmembrane</keyword>
<evidence type="ECO:0000313" key="3">
    <source>
        <dbReference type="Proteomes" id="UP000037035"/>
    </source>
</evidence>
<dbReference type="AlphaFoldDB" id="A0A0L6VTC1"/>
<accession>A0A0L6VTC1</accession>
<proteinExistence type="predicted"/>
<comment type="caution">
    <text evidence="2">The sequence shown here is derived from an EMBL/GenBank/DDBJ whole genome shotgun (WGS) entry which is preliminary data.</text>
</comment>
<feature type="transmembrane region" description="Helical" evidence="1">
    <location>
        <begin position="46"/>
        <end position="70"/>
    </location>
</feature>
<organism evidence="2 3">
    <name type="scientific">Puccinia sorghi</name>
    <dbReference type="NCBI Taxonomy" id="27349"/>
    <lineage>
        <taxon>Eukaryota</taxon>
        <taxon>Fungi</taxon>
        <taxon>Dikarya</taxon>
        <taxon>Basidiomycota</taxon>
        <taxon>Pucciniomycotina</taxon>
        <taxon>Pucciniomycetes</taxon>
        <taxon>Pucciniales</taxon>
        <taxon>Pucciniaceae</taxon>
        <taxon>Puccinia</taxon>
    </lineage>
</organism>
<evidence type="ECO:0000313" key="2">
    <source>
        <dbReference type="EMBL" id="KNZ63953.1"/>
    </source>
</evidence>
<protein>
    <submittedName>
        <fullName evidence="2">Uncharacterized protein</fullName>
    </submittedName>
</protein>
<keyword evidence="3" id="KW-1185">Reference proteome</keyword>
<name>A0A0L6VTC1_9BASI</name>
<keyword evidence="1" id="KW-0472">Membrane</keyword>